<dbReference type="Proteomes" id="UP000078224">
    <property type="component" value="Unassembled WGS sequence"/>
</dbReference>
<dbReference type="EMBL" id="LXEW01000037">
    <property type="protein sequence ID" value="OAT50443.1"/>
    <property type="molecule type" value="Genomic_DNA"/>
</dbReference>
<dbReference type="AlphaFoldDB" id="A0A1B7JRA5"/>
<dbReference type="Pfam" id="PF13671">
    <property type="entry name" value="AAA_33"/>
    <property type="match status" value="1"/>
</dbReference>
<dbReference type="SUPFAM" id="SSF52540">
    <property type="entry name" value="P-loop containing nucleoside triphosphate hydrolases"/>
    <property type="match status" value="1"/>
</dbReference>
<organism evidence="1 2">
    <name type="scientific">Providencia heimbachae ATCC 35613</name>
    <dbReference type="NCBI Taxonomy" id="1354272"/>
    <lineage>
        <taxon>Bacteria</taxon>
        <taxon>Pseudomonadati</taxon>
        <taxon>Pseudomonadota</taxon>
        <taxon>Gammaproteobacteria</taxon>
        <taxon>Enterobacterales</taxon>
        <taxon>Morganellaceae</taxon>
        <taxon>Providencia</taxon>
    </lineage>
</organism>
<dbReference type="OrthoDB" id="531205at2"/>
<comment type="caution">
    <text evidence="1">The sequence shown here is derived from an EMBL/GenBank/DDBJ whole genome shotgun (WGS) entry which is preliminary data.</text>
</comment>
<reference evidence="1 2" key="1">
    <citation type="submission" date="2016-04" db="EMBL/GenBank/DDBJ databases">
        <title>ATOL: Assembling a taxonomically balanced genome-scale reconstruction of the evolutionary history of the Enterobacteriaceae.</title>
        <authorList>
            <person name="Plunkett G.III."/>
            <person name="Neeno-Eckwall E.C."/>
            <person name="Glasner J.D."/>
            <person name="Perna N.T."/>
        </authorList>
    </citation>
    <scope>NUCLEOTIDE SEQUENCE [LARGE SCALE GENOMIC DNA]</scope>
    <source>
        <strain evidence="1 2">ATCC 35613</strain>
    </source>
</reference>
<protein>
    <recommendedName>
        <fullName evidence="3">Cell division protein ZipA</fullName>
    </recommendedName>
</protein>
<proteinExistence type="predicted"/>
<dbReference type="InterPro" id="IPR027417">
    <property type="entry name" value="P-loop_NTPase"/>
</dbReference>
<evidence type="ECO:0000313" key="1">
    <source>
        <dbReference type="EMBL" id="OAT50443.1"/>
    </source>
</evidence>
<gene>
    <name evidence="1" type="ORF">M998_2605</name>
</gene>
<keyword evidence="2" id="KW-1185">Reference proteome</keyword>
<accession>A0A1B7JRA5</accession>
<sequence length="170" mass="19330">MSLSENNTQSTPDDVRLHFLCGKIASGKSTLAKQLASDPKTILLSEDEWLSTLYPGEITKLADYIEKSTLVKKVLKNHIKQLINAGNIVVMDFPANTPTQRKWLKSLAQFSTTPYIFHVLKVEDGECKTRLIARNQTSENPFKTSEVEFDLITAHFSYPNEDEQLICKYY</sequence>
<dbReference type="PATRIC" id="fig|1354272.4.peg.2653"/>
<dbReference type="Gene3D" id="3.40.50.300">
    <property type="entry name" value="P-loop containing nucleotide triphosphate hydrolases"/>
    <property type="match status" value="1"/>
</dbReference>
<dbReference type="RefSeq" id="WP_068909230.1">
    <property type="nucleotide sequence ID" value="NZ_LXEW01000037.1"/>
</dbReference>
<name>A0A1B7JRA5_9GAMM</name>
<evidence type="ECO:0008006" key="3">
    <source>
        <dbReference type="Google" id="ProtNLM"/>
    </source>
</evidence>
<evidence type="ECO:0000313" key="2">
    <source>
        <dbReference type="Proteomes" id="UP000078224"/>
    </source>
</evidence>